<dbReference type="OrthoDB" id="48966at2759"/>
<organism evidence="2 3">
    <name type="scientific">Fragilariopsis cylindrus CCMP1102</name>
    <dbReference type="NCBI Taxonomy" id="635003"/>
    <lineage>
        <taxon>Eukaryota</taxon>
        <taxon>Sar</taxon>
        <taxon>Stramenopiles</taxon>
        <taxon>Ochrophyta</taxon>
        <taxon>Bacillariophyta</taxon>
        <taxon>Bacillariophyceae</taxon>
        <taxon>Bacillariophycidae</taxon>
        <taxon>Bacillariales</taxon>
        <taxon>Bacillariaceae</taxon>
        <taxon>Fragilariopsis</taxon>
    </lineage>
</organism>
<gene>
    <name evidence="2" type="ORF">FRACYDRAFT_246457</name>
</gene>
<dbReference type="InParanoid" id="A0A1E7EY26"/>
<name>A0A1E7EY26_9STRA</name>
<feature type="region of interest" description="Disordered" evidence="1">
    <location>
        <begin position="924"/>
        <end position="970"/>
    </location>
</feature>
<feature type="compositionally biased region" description="Basic and acidic residues" evidence="1">
    <location>
        <begin position="925"/>
        <end position="939"/>
    </location>
</feature>
<evidence type="ECO:0000256" key="1">
    <source>
        <dbReference type="SAM" id="MobiDB-lite"/>
    </source>
</evidence>
<sequence>MAGLFDRKLPAIFSASSRAIRGTHPSNVTKYVEYLDDFLQENDLYRKVQEQKNWYEKDKLEKLDRIITRGMLEAEDQSITLPDTTEGATSALRIAQKKCRKLINDNRTKTTTIGKEQEAAYVAMNPEIDAKRAAQIFQRARDTKEMMSELPSKLNCPGGISALRVPLPKEGIELEYLVITDGPSIESVILQRNIRHFRQAETTPLATPEVIKIIGFGANTDRAEKLLDGTDDASDITDDEWSRFLLTSMKRNSKEIKIEITAEKMMDKYKRWKERTSTSPSGRHLGHYHALFRPMKAKNKEKRDKLEDIRENIIELHATMLQTAYDNEHVFKRWEYILTCMLSKEAGIPRIHRLRVIHLYECDLNLLFSIFFRELDQHCEDGFLVNKGVYGCRPSRRAIDPVFVDVSQTELAMITRKTLVKFNNDATACFDRILVHLLSLCLRSYGMPKKITTIIGALLEVAKYAIKTGIGISKETYQHSDESPAFGSGQGSGVSAQGWTKLVSKLFDIHDKFGYGSKYADPWKLYTSIVGMLGFVDDNNITNNGEEWETVQDIMKRTQHDAQLWNDLLRATGGALNLEKCFAQVITFHFGLNGAPVIAPADPTLTITLQDRLYDKEVVIRPISPYKTYSSLGTEQGTSKNQKQQHTKLIKKSGTHQRKLACSAMSPKCAWVHYTAVFQSSVGYPLGMCHLSRTQLHDLQKKYLPTLLNKVGLARTHAHVLVFGPRSHGGIGCNDLRIEQGLEAVQNMTRQLRTPGYGKQIATIFLRTFQHASGISHSLLQFPRIRAPHLEGHYYVHIRRFLAKHGASLEIECIPEPTYERLGDEYIMDVVCAPGATTAMDNTRLKYYTDAEINQIHYCKSYLKVKRISDLCTADGTFLLPSIVKGERSIRQCASKLEEIKQERPGDKTWSVWRKFLKTICKPSPHHDPRFDPRNDPKLTESSTKSRPNLYTEPRIEPTTLDNRDNPQQQ</sequence>
<dbReference type="AlphaFoldDB" id="A0A1E7EY26"/>
<dbReference type="EMBL" id="KV784370">
    <property type="protein sequence ID" value="OEU10705.1"/>
    <property type="molecule type" value="Genomic_DNA"/>
</dbReference>
<dbReference type="KEGG" id="fcy:FRACYDRAFT_246457"/>
<accession>A0A1E7EY26</accession>
<dbReference type="Proteomes" id="UP000095751">
    <property type="component" value="Unassembled WGS sequence"/>
</dbReference>
<evidence type="ECO:0000313" key="3">
    <source>
        <dbReference type="Proteomes" id="UP000095751"/>
    </source>
</evidence>
<proteinExistence type="predicted"/>
<evidence type="ECO:0000313" key="2">
    <source>
        <dbReference type="EMBL" id="OEU10705.1"/>
    </source>
</evidence>
<feature type="compositionally biased region" description="Polar residues" evidence="1">
    <location>
        <begin position="940"/>
        <end position="949"/>
    </location>
</feature>
<reference evidence="2 3" key="1">
    <citation type="submission" date="2016-09" db="EMBL/GenBank/DDBJ databases">
        <title>Extensive genetic diversity and differential bi-allelic expression allows diatom success in the polar Southern Ocean.</title>
        <authorList>
            <consortium name="DOE Joint Genome Institute"/>
            <person name="Mock T."/>
            <person name="Otillar R.P."/>
            <person name="Strauss J."/>
            <person name="Dupont C."/>
            <person name="Frickenhaus S."/>
            <person name="Maumus F."/>
            <person name="Mcmullan M."/>
            <person name="Sanges R."/>
            <person name="Schmutz J."/>
            <person name="Toseland A."/>
            <person name="Valas R."/>
            <person name="Veluchamy A."/>
            <person name="Ward B.J."/>
            <person name="Allen A."/>
            <person name="Barry K."/>
            <person name="Falciatore A."/>
            <person name="Ferrante M."/>
            <person name="Fortunato A.E."/>
            <person name="Gloeckner G."/>
            <person name="Gruber A."/>
            <person name="Hipkin R."/>
            <person name="Janech M."/>
            <person name="Kroth P."/>
            <person name="Leese F."/>
            <person name="Lindquist E."/>
            <person name="Lyon B.R."/>
            <person name="Martin J."/>
            <person name="Mayer C."/>
            <person name="Parker M."/>
            <person name="Quesneville H."/>
            <person name="Raymond J."/>
            <person name="Uhlig C."/>
            <person name="Valentin K.U."/>
            <person name="Worden A.Z."/>
            <person name="Armbrust E.V."/>
            <person name="Bowler C."/>
            <person name="Green B."/>
            <person name="Moulton V."/>
            <person name="Van Oosterhout C."/>
            <person name="Grigoriev I."/>
        </authorList>
    </citation>
    <scope>NUCLEOTIDE SEQUENCE [LARGE SCALE GENOMIC DNA]</scope>
    <source>
        <strain evidence="2 3">CCMP1102</strain>
    </source>
</reference>
<protein>
    <submittedName>
        <fullName evidence="2">Uncharacterized protein</fullName>
    </submittedName>
</protein>
<keyword evidence="3" id="KW-1185">Reference proteome</keyword>